<evidence type="ECO:0000256" key="1">
    <source>
        <dbReference type="RuleBase" id="RU366025"/>
    </source>
</evidence>
<protein>
    <recommendedName>
        <fullName evidence="1">Ubiquitin carboxyl-terminal hydrolase</fullName>
        <ecNumber evidence="1">3.4.19.12</ecNumber>
    </recommendedName>
</protein>
<dbReference type="InterPro" id="IPR050164">
    <property type="entry name" value="Peptidase_C19"/>
</dbReference>
<feature type="compositionally biased region" description="Acidic residues" evidence="2">
    <location>
        <begin position="268"/>
        <end position="281"/>
    </location>
</feature>
<dbReference type="PANTHER" id="PTHR24006">
    <property type="entry name" value="UBIQUITIN CARBOXYL-TERMINAL HYDROLASE"/>
    <property type="match status" value="1"/>
</dbReference>
<dbReference type="InterPro" id="IPR038765">
    <property type="entry name" value="Papain-like_cys_pep_sf"/>
</dbReference>
<dbReference type="AlphaFoldDB" id="A0A9W7GMK1"/>
<gene>
    <name evidence="4" type="ORF">TrCOL_g8409</name>
</gene>
<feature type="region of interest" description="Disordered" evidence="2">
    <location>
        <begin position="101"/>
        <end position="130"/>
    </location>
</feature>
<evidence type="ECO:0000259" key="3">
    <source>
        <dbReference type="PROSITE" id="PS50235"/>
    </source>
</evidence>
<dbReference type="GO" id="GO:0000082">
    <property type="term" value="P:G1/S transition of mitotic cell cycle"/>
    <property type="evidence" value="ECO:0007669"/>
    <property type="project" value="TreeGrafter"/>
</dbReference>
<name>A0A9W7GMK1_9STRA</name>
<sequence>MKRHIQTLPCQSIQLKVKKIRKSVKKLELVLDMRHHQFLVDNWVLKIKDIKEGGLHWEHNKLILKVKDKVLICTVGEDDQDELDMMEDFVDNKVIPTVTDYRERQDAKKEDYNEEYSPPPASRFGRQKVAKGYGQKTKAFRTLANAERDASEAFEAASSNTKRANDSPSSTSSSSIDDPGVFSPSDKSLKAIQHREKIRAKIREREQRSFKKKRKATAAVAEPSPPSPPPSPSSPAPATKKKLKLSSPDASTPLNASLSNSVLNDPIQDSDDDDVEEEEEGSVSSGSSGPRRLNFGSSSKKQGALKSFKRKNVRFVDSDDEALPEETEEAKQAKLHAKSKAALDAMLGPTSAPSSGEGSTKERIMEKRRLMQLEKQKKKQQSPFPARTKMPLNPYVKSSSSTNKNFVRSSGSSLFKTTIVRTGGLTNIGNSCYMNAVVQCLLSIPSFVKEMKGEELKKLLTDKANKDGAKFPLHEAFLQLAETREGRQGDAKALKTTMDKLGNRFRGNSQQDAHEFLSDFIDYLAEEYEQKQERKESVLDASNDPPPVASATPLQAETLASPAVTAATPAEPPASTSTSASFSSDAASPAPTPSITPSNATKLNSAKVPPFLFPTDNCFEASVDVKLCCNQCGWARSQVEYYRHFSIDVKSDLNSALDNFFNTEILEIDCEKCPGKEATQTKKLSKAPGALLLHLKRFVAEGVEAGQWEYKKVTNEVAFGESASLTKYLEGAQKGKEADFKLVSVVHHVGKDAGSGHYVTDALGSDGKWTNYNDSVAKPTSASDVMGDEGKKSAYILCYECA</sequence>
<comment type="similarity">
    <text evidence="1">Belongs to the peptidase C19 family.</text>
</comment>
<feature type="compositionally biased region" description="Acidic residues" evidence="2">
    <location>
        <begin position="318"/>
        <end position="328"/>
    </location>
</feature>
<dbReference type="InterPro" id="IPR028889">
    <property type="entry name" value="USP"/>
</dbReference>
<feature type="compositionally biased region" description="Pro residues" evidence="2">
    <location>
        <begin position="223"/>
        <end position="235"/>
    </location>
</feature>
<keyword evidence="1" id="KW-0788">Thiol protease</keyword>
<feature type="compositionally biased region" description="Polar residues" evidence="2">
    <location>
        <begin position="249"/>
        <end position="263"/>
    </location>
</feature>
<dbReference type="SUPFAM" id="SSF54001">
    <property type="entry name" value="Cysteine proteinases"/>
    <property type="match status" value="1"/>
</dbReference>
<dbReference type="InterPro" id="IPR018200">
    <property type="entry name" value="USP_CS"/>
</dbReference>
<proteinExistence type="inferred from homology"/>
<evidence type="ECO:0000313" key="4">
    <source>
        <dbReference type="EMBL" id="GMI47644.1"/>
    </source>
</evidence>
<dbReference type="InterPro" id="IPR001394">
    <property type="entry name" value="Peptidase_C19_UCH"/>
</dbReference>
<dbReference type="GO" id="GO:0006508">
    <property type="term" value="P:proteolysis"/>
    <property type="evidence" value="ECO:0007669"/>
    <property type="project" value="UniProtKB-KW"/>
</dbReference>
<evidence type="ECO:0000256" key="2">
    <source>
        <dbReference type="SAM" id="MobiDB-lite"/>
    </source>
</evidence>
<feature type="region of interest" description="Disordered" evidence="2">
    <location>
        <begin position="532"/>
        <end position="551"/>
    </location>
</feature>
<keyword evidence="1" id="KW-0378">Hydrolase</keyword>
<reference evidence="5" key="1">
    <citation type="journal article" date="2023" name="Commun. Biol.">
        <title>Genome analysis of Parmales, the sister group of diatoms, reveals the evolutionary specialization of diatoms from phago-mixotrophs to photoautotrophs.</title>
        <authorList>
            <person name="Ban H."/>
            <person name="Sato S."/>
            <person name="Yoshikawa S."/>
            <person name="Yamada K."/>
            <person name="Nakamura Y."/>
            <person name="Ichinomiya M."/>
            <person name="Sato N."/>
            <person name="Blanc-Mathieu R."/>
            <person name="Endo H."/>
            <person name="Kuwata A."/>
            <person name="Ogata H."/>
        </authorList>
    </citation>
    <scope>NUCLEOTIDE SEQUENCE [LARGE SCALE GENOMIC DNA]</scope>
</reference>
<dbReference type="GO" id="GO:0004843">
    <property type="term" value="F:cysteine-type deubiquitinase activity"/>
    <property type="evidence" value="ECO:0007669"/>
    <property type="project" value="UniProtKB-UniRule"/>
</dbReference>
<dbReference type="OrthoDB" id="289038at2759"/>
<dbReference type="GO" id="GO:0005634">
    <property type="term" value="C:nucleus"/>
    <property type="evidence" value="ECO:0007669"/>
    <property type="project" value="TreeGrafter"/>
</dbReference>
<keyword evidence="1" id="KW-0833">Ubl conjugation pathway</keyword>
<dbReference type="EC" id="3.4.19.12" evidence="1"/>
<comment type="catalytic activity">
    <reaction evidence="1">
        <text>Thiol-dependent hydrolysis of ester, thioester, amide, peptide and isopeptide bonds formed by the C-terminal Gly of ubiquitin (a 76-residue protein attached to proteins as an intracellular targeting signal).</text>
        <dbReference type="EC" id="3.4.19.12"/>
    </reaction>
</comment>
<dbReference type="PANTHER" id="PTHR24006:SF915">
    <property type="entry name" value="UBIQUITIN CARBOXYL-TERMINAL HYDROLASE-RELATED"/>
    <property type="match status" value="1"/>
</dbReference>
<dbReference type="GO" id="GO:0016579">
    <property type="term" value="P:protein deubiquitination"/>
    <property type="evidence" value="ECO:0007669"/>
    <property type="project" value="InterPro"/>
</dbReference>
<dbReference type="PROSITE" id="PS50235">
    <property type="entry name" value="USP_3"/>
    <property type="match status" value="1"/>
</dbReference>
<keyword evidence="1" id="KW-0645">Protease</keyword>
<comment type="caution">
    <text evidence="4">The sequence shown here is derived from an EMBL/GenBank/DDBJ whole genome shotgun (WGS) entry which is preliminary data.</text>
</comment>
<feature type="domain" description="USP" evidence="3">
    <location>
        <begin position="423"/>
        <end position="802"/>
    </location>
</feature>
<feature type="region of interest" description="Disordered" evidence="2">
    <location>
        <begin position="151"/>
        <end position="338"/>
    </location>
</feature>
<dbReference type="Gene3D" id="3.90.70.10">
    <property type="entry name" value="Cysteine proteinases"/>
    <property type="match status" value="1"/>
</dbReference>
<dbReference type="PROSITE" id="PS00973">
    <property type="entry name" value="USP_2"/>
    <property type="match status" value="1"/>
</dbReference>
<feature type="compositionally biased region" description="Basic and acidic residues" evidence="2">
    <location>
        <begin position="187"/>
        <end position="209"/>
    </location>
</feature>
<dbReference type="EMBL" id="BRYA01000352">
    <property type="protein sequence ID" value="GMI47644.1"/>
    <property type="molecule type" value="Genomic_DNA"/>
</dbReference>
<organism evidence="4 5">
    <name type="scientific">Triparma columacea</name>
    <dbReference type="NCBI Taxonomy" id="722753"/>
    <lineage>
        <taxon>Eukaryota</taxon>
        <taxon>Sar</taxon>
        <taxon>Stramenopiles</taxon>
        <taxon>Ochrophyta</taxon>
        <taxon>Bolidophyceae</taxon>
        <taxon>Parmales</taxon>
        <taxon>Triparmaceae</taxon>
        <taxon>Triparma</taxon>
    </lineage>
</organism>
<dbReference type="PROSITE" id="PS00972">
    <property type="entry name" value="USP_1"/>
    <property type="match status" value="1"/>
</dbReference>
<evidence type="ECO:0000313" key="5">
    <source>
        <dbReference type="Proteomes" id="UP001165065"/>
    </source>
</evidence>
<dbReference type="GO" id="GO:0005829">
    <property type="term" value="C:cytosol"/>
    <property type="evidence" value="ECO:0007669"/>
    <property type="project" value="TreeGrafter"/>
</dbReference>
<feature type="compositionally biased region" description="Basic and acidic residues" evidence="2">
    <location>
        <begin position="101"/>
        <end position="111"/>
    </location>
</feature>
<feature type="region of interest" description="Disordered" evidence="2">
    <location>
        <begin position="564"/>
        <end position="601"/>
    </location>
</feature>
<keyword evidence="5" id="KW-1185">Reference proteome</keyword>
<accession>A0A9W7GMK1</accession>
<dbReference type="Proteomes" id="UP001165065">
    <property type="component" value="Unassembled WGS sequence"/>
</dbReference>
<dbReference type="CDD" id="cd02257">
    <property type="entry name" value="Peptidase_C19"/>
    <property type="match status" value="1"/>
</dbReference>
<feature type="region of interest" description="Disordered" evidence="2">
    <location>
        <begin position="373"/>
        <end position="403"/>
    </location>
</feature>
<dbReference type="Pfam" id="PF00443">
    <property type="entry name" value="UCH"/>
    <property type="match status" value="1"/>
</dbReference>